<protein>
    <submittedName>
        <fullName evidence="1">Uncharacterized protein</fullName>
    </submittedName>
</protein>
<comment type="caution">
    <text evidence="1">The sequence shown here is derived from an EMBL/GenBank/DDBJ whole genome shotgun (WGS) entry which is preliminary data.</text>
</comment>
<name>A0A2I2G0K1_9EURO</name>
<proteinExistence type="predicted"/>
<dbReference type="GeneID" id="36550526"/>
<dbReference type="EMBL" id="MSFO01000006">
    <property type="protein sequence ID" value="PLB46366.1"/>
    <property type="molecule type" value="Genomic_DNA"/>
</dbReference>
<organism evidence="1 2">
    <name type="scientific">Aspergillus steynii IBT 23096</name>
    <dbReference type="NCBI Taxonomy" id="1392250"/>
    <lineage>
        <taxon>Eukaryota</taxon>
        <taxon>Fungi</taxon>
        <taxon>Dikarya</taxon>
        <taxon>Ascomycota</taxon>
        <taxon>Pezizomycotina</taxon>
        <taxon>Eurotiomycetes</taxon>
        <taxon>Eurotiomycetidae</taxon>
        <taxon>Eurotiales</taxon>
        <taxon>Aspergillaceae</taxon>
        <taxon>Aspergillus</taxon>
        <taxon>Aspergillus subgen. Circumdati</taxon>
    </lineage>
</organism>
<evidence type="ECO:0000313" key="2">
    <source>
        <dbReference type="Proteomes" id="UP000234275"/>
    </source>
</evidence>
<reference evidence="1 2" key="1">
    <citation type="submission" date="2016-12" db="EMBL/GenBank/DDBJ databases">
        <title>The genomes of Aspergillus section Nigri reveals drivers in fungal speciation.</title>
        <authorList>
            <consortium name="DOE Joint Genome Institute"/>
            <person name="Vesth T.C."/>
            <person name="Nybo J."/>
            <person name="Theobald S."/>
            <person name="Brandl J."/>
            <person name="Frisvad J.C."/>
            <person name="Nielsen K.F."/>
            <person name="Lyhne E.K."/>
            <person name="Kogle M.E."/>
            <person name="Kuo A."/>
            <person name="Riley R."/>
            <person name="Clum A."/>
            <person name="Nolan M."/>
            <person name="Lipzen A."/>
            <person name="Salamov A."/>
            <person name="Henrissat B."/>
            <person name="Wiebenga A."/>
            <person name="De Vries R.P."/>
            <person name="Grigoriev I.V."/>
            <person name="Mortensen U.H."/>
            <person name="Andersen M.R."/>
            <person name="Baker S.E."/>
        </authorList>
    </citation>
    <scope>NUCLEOTIDE SEQUENCE [LARGE SCALE GENOMIC DNA]</scope>
    <source>
        <strain evidence="1 2">IBT 23096</strain>
    </source>
</reference>
<dbReference type="Proteomes" id="UP000234275">
    <property type="component" value="Unassembled WGS sequence"/>
</dbReference>
<gene>
    <name evidence="1" type="ORF">P170DRAFT_214706</name>
</gene>
<dbReference type="RefSeq" id="XP_024701668.1">
    <property type="nucleotide sequence ID" value="XM_024842827.1"/>
</dbReference>
<keyword evidence="2" id="KW-1185">Reference proteome</keyword>
<sequence length="130" mass="14178">MPLYWTRLASASRPFMTPSALSTLGAKNISTLVYSSNLLLGGAPAKRALAHSSALLRMARDALARCPSVLRVLRGSFGQSLLVFARLLTRSNYVWPGKRRCLPVGLGSASVKDQLWNFEFDAARLSKVPD</sequence>
<evidence type="ECO:0000313" key="1">
    <source>
        <dbReference type="EMBL" id="PLB46366.1"/>
    </source>
</evidence>
<accession>A0A2I2G0K1</accession>
<dbReference type="AlphaFoldDB" id="A0A2I2G0K1"/>
<dbReference type="VEuPathDB" id="FungiDB:P170DRAFT_214706"/>